<reference evidence="3" key="2">
    <citation type="journal article" date="2021" name="Microbiome">
        <title>Successional dynamics and alternative stable states in a saline activated sludge microbial community over 9 years.</title>
        <authorList>
            <person name="Wang Y."/>
            <person name="Ye J."/>
            <person name="Ju F."/>
            <person name="Liu L."/>
            <person name="Boyd J.A."/>
            <person name="Deng Y."/>
            <person name="Parks D.H."/>
            <person name="Jiang X."/>
            <person name="Yin X."/>
            <person name="Woodcroft B.J."/>
            <person name="Tyson G.W."/>
            <person name="Hugenholtz P."/>
            <person name="Polz M.F."/>
            <person name="Zhang T."/>
        </authorList>
    </citation>
    <scope>NUCLEOTIDE SEQUENCE</scope>
    <source>
        <strain evidence="3">HKST-UBA02</strain>
    </source>
</reference>
<keyword evidence="1" id="KW-0067">ATP-binding</keyword>
<dbReference type="GO" id="GO:0005524">
    <property type="term" value="F:ATP binding"/>
    <property type="evidence" value="ECO:0007669"/>
    <property type="project" value="UniProtKB-UniRule"/>
</dbReference>
<dbReference type="PANTHER" id="PTHR21621:SF0">
    <property type="entry name" value="BETA-CITRYLGLUTAMATE SYNTHASE B-RELATED"/>
    <property type="match status" value="1"/>
</dbReference>
<dbReference type="InterPro" id="IPR013651">
    <property type="entry name" value="ATP-grasp_RimK-type"/>
</dbReference>
<dbReference type="InterPro" id="IPR027592">
    <property type="entry name" value="ATP-grasp_GAK"/>
</dbReference>
<comment type="caution">
    <text evidence="3">The sequence shown here is derived from an EMBL/GenBank/DDBJ whole genome shotgun (WGS) entry which is preliminary data.</text>
</comment>
<evidence type="ECO:0000256" key="1">
    <source>
        <dbReference type="PROSITE-ProRule" id="PRU00409"/>
    </source>
</evidence>
<feature type="domain" description="ATP-grasp" evidence="2">
    <location>
        <begin position="146"/>
        <end position="329"/>
    </location>
</feature>
<dbReference type="Proteomes" id="UP000739538">
    <property type="component" value="Unassembled WGS sequence"/>
</dbReference>
<protein>
    <submittedName>
        <fullName evidence="3">GAK system ATP-grasp enzyme</fullName>
    </submittedName>
</protein>
<keyword evidence="1" id="KW-0547">Nucleotide-binding</keyword>
<organism evidence="3 4">
    <name type="scientific">Eiseniibacteriota bacterium</name>
    <dbReference type="NCBI Taxonomy" id="2212470"/>
    <lineage>
        <taxon>Bacteria</taxon>
        <taxon>Candidatus Eiseniibacteriota</taxon>
    </lineage>
</organism>
<evidence type="ECO:0000259" key="2">
    <source>
        <dbReference type="PROSITE" id="PS50975"/>
    </source>
</evidence>
<dbReference type="AlphaFoldDB" id="A0A956NGE6"/>
<evidence type="ECO:0000313" key="4">
    <source>
        <dbReference type="Proteomes" id="UP000739538"/>
    </source>
</evidence>
<dbReference type="Pfam" id="PF08443">
    <property type="entry name" value="RimK"/>
    <property type="match status" value="1"/>
</dbReference>
<dbReference type="EMBL" id="JAGQHS010000232">
    <property type="protein sequence ID" value="MCA9758927.1"/>
    <property type="molecule type" value="Genomic_DNA"/>
</dbReference>
<dbReference type="GO" id="GO:0046872">
    <property type="term" value="F:metal ion binding"/>
    <property type="evidence" value="ECO:0007669"/>
    <property type="project" value="InterPro"/>
</dbReference>
<dbReference type="InterPro" id="IPR011761">
    <property type="entry name" value="ATP-grasp"/>
</dbReference>
<dbReference type="Gene3D" id="3.40.50.20">
    <property type="match status" value="1"/>
</dbReference>
<name>A0A956NGE6_UNCEI</name>
<evidence type="ECO:0000313" key="3">
    <source>
        <dbReference type="EMBL" id="MCA9758927.1"/>
    </source>
</evidence>
<dbReference type="SUPFAM" id="SSF56059">
    <property type="entry name" value="Glutathione synthetase ATP-binding domain-like"/>
    <property type="match status" value="1"/>
</dbReference>
<proteinExistence type="predicted"/>
<sequence length="333" mass="37100">MRSSPRRSSSGRDTWSISYVEFRRKSWIPSRYRERCSLTERKRVAVVGTPGGWSSEALADAFERRFGERILIDLDHVVLDVGEGTVRAGDWNLCELDGIWVKKAGRRYSSHLLDRLEILRFAAESGVPVFSHPEKILRLLDRLSCTVTLGAHGIPLPPTRVTEDMGHALDAVRDFGEAVLKPLYSTKARGMELVRWTNEAETRAEIESFRDAGNPVMYIQKKIDIPLQDHGLVFLRGEFIGGYARVRGTGAWNTTIHSGGKYAPYDPSAEIVELARAAQAPFGLDFTSVDIAETEQGPIVFEVLAFGGFRGLTEGAGVDVLEVVTGHVEEWIR</sequence>
<dbReference type="PROSITE" id="PS50975">
    <property type="entry name" value="ATP_GRASP"/>
    <property type="match status" value="1"/>
</dbReference>
<dbReference type="NCBIfam" id="TIGR04356">
    <property type="entry name" value="grasp_GAK"/>
    <property type="match status" value="1"/>
</dbReference>
<dbReference type="GO" id="GO:0005737">
    <property type="term" value="C:cytoplasm"/>
    <property type="evidence" value="ECO:0007669"/>
    <property type="project" value="TreeGrafter"/>
</dbReference>
<dbReference type="GO" id="GO:0016879">
    <property type="term" value="F:ligase activity, forming carbon-nitrogen bonds"/>
    <property type="evidence" value="ECO:0007669"/>
    <property type="project" value="TreeGrafter"/>
</dbReference>
<dbReference type="PANTHER" id="PTHR21621">
    <property type="entry name" value="RIBOSOMAL PROTEIN S6 MODIFICATION PROTEIN"/>
    <property type="match status" value="1"/>
</dbReference>
<dbReference type="Gene3D" id="3.30.470.20">
    <property type="entry name" value="ATP-grasp fold, B domain"/>
    <property type="match status" value="1"/>
</dbReference>
<gene>
    <name evidence="3" type="ORF">KDA27_24240</name>
</gene>
<accession>A0A956NGE6</accession>
<reference evidence="3" key="1">
    <citation type="submission" date="2020-04" db="EMBL/GenBank/DDBJ databases">
        <authorList>
            <person name="Zhang T."/>
        </authorList>
    </citation>
    <scope>NUCLEOTIDE SEQUENCE</scope>
    <source>
        <strain evidence="3">HKST-UBA02</strain>
    </source>
</reference>